<feature type="region of interest" description="Disordered" evidence="13">
    <location>
        <begin position="554"/>
        <end position="577"/>
    </location>
</feature>
<evidence type="ECO:0000256" key="12">
    <source>
        <dbReference type="RuleBase" id="RU362091"/>
    </source>
</evidence>
<evidence type="ECO:0000256" key="8">
    <source>
        <dbReference type="ARBA" id="ARBA00023053"/>
    </source>
</evidence>
<feature type="transmembrane region" description="Helical" evidence="14">
    <location>
        <begin position="92"/>
        <end position="110"/>
    </location>
</feature>
<dbReference type="Proteomes" id="UP001596328">
    <property type="component" value="Unassembled WGS sequence"/>
</dbReference>
<evidence type="ECO:0000256" key="5">
    <source>
        <dbReference type="ARBA" id="ARBA00022692"/>
    </source>
</evidence>
<dbReference type="Gene3D" id="1.20.1730.10">
    <property type="entry name" value="Sodium/glucose cotransporter"/>
    <property type="match status" value="1"/>
</dbReference>
<comment type="subcellular location">
    <subcellularLocation>
        <location evidence="1">Cell membrane</location>
        <topology evidence="1">Multi-pass membrane protein</topology>
    </subcellularLocation>
</comment>
<feature type="transmembrane region" description="Helical" evidence="14">
    <location>
        <begin position="167"/>
        <end position="185"/>
    </location>
</feature>
<evidence type="ECO:0000256" key="6">
    <source>
        <dbReference type="ARBA" id="ARBA00022847"/>
    </source>
</evidence>
<keyword evidence="11" id="KW-0739">Sodium transport</keyword>
<reference evidence="15 16" key="1">
    <citation type="journal article" date="2019" name="Int. J. Syst. Evol. Microbiol.">
        <title>The Global Catalogue of Microorganisms (GCM) 10K type strain sequencing project: providing services to taxonomists for standard genome sequencing and annotation.</title>
        <authorList>
            <consortium name="The Broad Institute Genomics Platform"/>
            <consortium name="The Broad Institute Genome Sequencing Center for Infectious Disease"/>
            <person name="Wu L."/>
            <person name="Ma J."/>
        </authorList>
    </citation>
    <scope>NUCLEOTIDE SEQUENCE [LARGE SCALE GENOMIC DNA]</scope>
    <source>
        <strain evidence="15 16">NBRC 111368</strain>
    </source>
</reference>
<evidence type="ECO:0000256" key="13">
    <source>
        <dbReference type="SAM" id="MobiDB-lite"/>
    </source>
</evidence>
<feature type="transmembrane region" description="Helical" evidence="14">
    <location>
        <begin position="59"/>
        <end position="86"/>
    </location>
</feature>
<sequence>MIQALSNVVLQDNLISLSVVEMAGLLFVYFLIVFGIVLKIARTSEDTDEFIVANRQVGLGLGAGSTTATYIWAASFFSAAIAGYQYGIAGPIHYGLWGACALFFIWPYGLRMRELSPEGHTLPELIKARHGKFSHLTTVFANSFGSTVSLTVNLTAAGSLISMFSSISYEWGVIGIGVIIFAYVVKSGFRSSVITDYVQITAMFIVAIVGIPMIVSSMGGVSAMYTGLDTNLTSAQADFFSKEALFGQGIPMFVAILSWAIGNQTLIQRVFGIKEDKIKYSFMTASVGYGAIVIGIGTLGFAAAAVGITPVQGDPNNLVPQLASTHLPFAFAIAFMLLILSALSSTADSDLSALSAIFMTDIWNQYVVSNNPSYRNYTLWVGRGTMAFFTSIAVYVAMSQISILFAVMFMSVLWGCIVFPVISSLYWEDVSDIGFSLGSVGGLIAGVLAAGEFVSFSTGPFELIYAPLVTIGFGVVFALLAFTFLPVKPSAVIGLIAAIAIIPAVPQILAGGYALTVGATSAYGLSAVICGGIALMSDHDYDFDQLKHEVENLSTSPQEIAQDDQSPSETPATGSTD</sequence>
<evidence type="ECO:0000256" key="1">
    <source>
        <dbReference type="ARBA" id="ARBA00004651"/>
    </source>
</evidence>
<evidence type="ECO:0008006" key="17">
    <source>
        <dbReference type="Google" id="ProtNLM"/>
    </source>
</evidence>
<keyword evidence="6" id="KW-0769">Symport</keyword>
<evidence type="ECO:0000256" key="3">
    <source>
        <dbReference type="ARBA" id="ARBA00022448"/>
    </source>
</evidence>
<feature type="transmembrane region" description="Helical" evidence="14">
    <location>
        <begin position="197"/>
        <end position="225"/>
    </location>
</feature>
<dbReference type="InterPro" id="IPR038377">
    <property type="entry name" value="Na/Glc_symporter_sf"/>
</dbReference>
<evidence type="ECO:0000256" key="10">
    <source>
        <dbReference type="ARBA" id="ARBA00023136"/>
    </source>
</evidence>
<feature type="transmembrane region" description="Helical" evidence="14">
    <location>
        <begin position="245"/>
        <end position="262"/>
    </location>
</feature>
<evidence type="ECO:0000313" key="15">
    <source>
        <dbReference type="EMBL" id="MFC6722959.1"/>
    </source>
</evidence>
<comment type="caution">
    <text evidence="15">The sequence shown here is derived from an EMBL/GenBank/DDBJ whole genome shotgun (WGS) entry which is preliminary data.</text>
</comment>
<feature type="transmembrane region" description="Helical" evidence="14">
    <location>
        <begin position="380"/>
        <end position="397"/>
    </location>
</feature>
<organism evidence="15 16">
    <name type="scientific">Halobium palmae</name>
    <dbReference type="NCBI Taxonomy" id="1776492"/>
    <lineage>
        <taxon>Archaea</taxon>
        <taxon>Methanobacteriati</taxon>
        <taxon>Methanobacteriota</taxon>
        <taxon>Stenosarchaea group</taxon>
        <taxon>Halobacteria</taxon>
        <taxon>Halobacteriales</taxon>
        <taxon>Haloferacaceae</taxon>
        <taxon>Halobium</taxon>
    </lineage>
</organism>
<keyword evidence="7 14" id="KW-1133">Transmembrane helix</keyword>
<keyword evidence="16" id="KW-1185">Reference proteome</keyword>
<evidence type="ECO:0000256" key="14">
    <source>
        <dbReference type="SAM" id="Phobius"/>
    </source>
</evidence>
<accession>A0ABD5RUQ5</accession>
<feature type="transmembrane region" description="Helical" evidence="14">
    <location>
        <begin position="433"/>
        <end position="451"/>
    </location>
</feature>
<keyword evidence="3" id="KW-0813">Transport</keyword>
<feature type="transmembrane region" description="Helical" evidence="14">
    <location>
        <begin position="404"/>
        <end position="427"/>
    </location>
</feature>
<gene>
    <name evidence="15" type="ORF">ACFQE1_00805</name>
</gene>
<dbReference type="InterPro" id="IPR001734">
    <property type="entry name" value="Na/solute_symporter"/>
</dbReference>
<feature type="transmembrane region" description="Helical" evidence="14">
    <location>
        <begin position="282"/>
        <end position="306"/>
    </location>
</feature>
<keyword evidence="4" id="KW-1003">Cell membrane</keyword>
<feature type="transmembrane region" description="Helical" evidence="14">
    <location>
        <begin position="139"/>
        <end position="161"/>
    </location>
</feature>
<evidence type="ECO:0000256" key="2">
    <source>
        <dbReference type="ARBA" id="ARBA00006434"/>
    </source>
</evidence>
<comment type="similarity">
    <text evidence="2 12">Belongs to the sodium:solute symporter (SSF) (TC 2.A.21) family.</text>
</comment>
<keyword evidence="10 14" id="KW-0472">Membrane</keyword>
<name>A0ABD5RUQ5_9EURY</name>
<protein>
    <recommendedName>
        <fullName evidence="17">Na+/proline symporter</fullName>
    </recommendedName>
</protein>
<keyword evidence="5 14" id="KW-0812">Transmembrane</keyword>
<feature type="transmembrane region" description="Helical" evidence="14">
    <location>
        <begin position="463"/>
        <end position="485"/>
    </location>
</feature>
<dbReference type="AlphaFoldDB" id="A0ABD5RUQ5"/>
<evidence type="ECO:0000256" key="7">
    <source>
        <dbReference type="ARBA" id="ARBA00022989"/>
    </source>
</evidence>
<dbReference type="PROSITE" id="PS50283">
    <property type="entry name" value="NA_SOLUT_SYMP_3"/>
    <property type="match status" value="1"/>
</dbReference>
<dbReference type="GO" id="GO:0015293">
    <property type="term" value="F:symporter activity"/>
    <property type="evidence" value="ECO:0007669"/>
    <property type="project" value="UniProtKB-KW"/>
</dbReference>
<feature type="transmembrane region" description="Helical" evidence="14">
    <location>
        <begin position="326"/>
        <end position="344"/>
    </location>
</feature>
<dbReference type="PANTHER" id="PTHR48086">
    <property type="entry name" value="SODIUM/PROLINE SYMPORTER-RELATED"/>
    <property type="match status" value="1"/>
</dbReference>
<feature type="transmembrane region" description="Helical" evidence="14">
    <location>
        <begin position="491"/>
        <end position="515"/>
    </location>
</feature>
<dbReference type="InterPro" id="IPR050277">
    <property type="entry name" value="Sodium:Solute_Symporter"/>
</dbReference>
<feature type="transmembrane region" description="Helical" evidence="14">
    <location>
        <begin position="14"/>
        <end position="38"/>
    </location>
</feature>
<proteinExistence type="inferred from homology"/>
<keyword evidence="9" id="KW-0406">Ion transport</keyword>
<dbReference type="Pfam" id="PF00474">
    <property type="entry name" value="SSF"/>
    <property type="match status" value="1"/>
</dbReference>
<evidence type="ECO:0000256" key="4">
    <source>
        <dbReference type="ARBA" id="ARBA00022475"/>
    </source>
</evidence>
<dbReference type="EMBL" id="JBHSWU010000001">
    <property type="protein sequence ID" value="MFC6722959.1"/>
    <property type="molecule type" value="Genomic_DNA"/>
</dbReference>
<dbReference type="GO" id="GO:0006814">
    <property type="term" value="P:sodium ion transport"/>
    <property type="evidence" value="ECO:0007669"/>
    <property type="project" value="UniProtKB-KW"/>
</dbReference>
<evidence type="ECO:0000313" key="16">
    <source>
        <dbReference type="Proteomes" id="UP001596328"/>
    </source>
</evidence>
<evidence type="ECO:0000256" key="9">
    <source>
        <dbReference type="ARBA" id="ARBA00023065"/>
    </source>
</evidence>
<dbReference type="PANTHER" id="PTHR48086:SF3">
    <property type="entry name" value="SODIUM_PROLINE SYMPORTER"/>
    <property type="match status" value="1"/>
</dbReference>
<dbReference type="GO" id="GO:0005886">
    <property type="term" value="C:plasma membrane"/>
    <property type="evidence" value="ECO:0007669"/>
    <property type="project" value="UniProtKB-SubCell"/>
</dbReference>
<keyword evidence="8" id="KW-0915">Sodium</keyword>
<evidence type="ECO:0000256" key="11">
    <source>
        <dbReference type="ARBA" id="ARBA00023201"/>
    </source>
</evidence>